<dbReference type="EMBL" id="MK014742">
    <property type="protein sequence ID" value="QDQ17566.1"/>
    <property type="molecule type" value="Genomic_DNA"/>
</dbReference>
<dbReference type="GeneID" id="80536086"/>
<gene>
    <name evidence="1" type="primary">NP1</name>
</gene>
<dbReference type="RefSeq" id="YP_010798047.1">
    <property type="nucleotide sequence ID" value="NC_076293.1"/>
</dbReference>
<evidence type="ECO:0000313" key="2">
    <source>
        <dbReference type="Proteomes" id="UP000680287"/>
    </source>
</evidence>
<evidence type="ECO:0000313" key="1">
    <source>
        <dbReference type="EMBL" id="QDQ17566.1"/>
    </source>
</evidence>
<reference evidence="1 2" key="1">
    <citation type="journal article" date="2019" name="Viruses">
        <title>Metagenomic Next-Generation Sequencing Reveal Presence of a Novel Ungulate Bocaparvovirus in Alpacas.</title>
        <authorList>
            <person name="Kumar D."/>
            <person name="Chaudhary S."/>
            <person name="Lu N."/>
            <person name="Duff M."/>
            <person name="Heffel M."/>
            <person name="McKinney C.A."/>
            <person name="Bedenice D."/>
            <person name="Marthaler D."/>
        </authorList>
    </citation>
    <scope>NUCLEOTIDE SEQUENCE [LARGE SCALE GENOMIC DNA]</scope>
    <source>
        <strain evidence="1 2">Massachusetts 2018</strain>
    </source>
</reference>
<name>A0A5J6BDC6_9VIRU</name>
<dbReference type="Proteomes" id="UP000680287">
    <property type="component" value="Segment"/>
</dbReference>
<organism evidence="1 2">
    <name type="scientific">Vicugna pacos bocaparvovirus</name>
    <dbReference type="NCBI Taxonomy" id="2597326"/>
    <lineage>
        <taxon>Viruses</taxon>
        <taxon>Monodnaviria</taxon>
        <taxon>Shotokuvirae</taxon>
        <taxon>Cossaviricota</taxon>
        <taxon>Quintoviricetes</taxon>
        <taxon>Piccovirales</taxon>
        <taxon>Parvoviridae</taxon>
        <taxon>Parvovirinae</taxon>
        <taxon>Bocaparvovirus</taxon>
        <taxon>Bocaparvovirus ungulate9</taxon>
    </lineage>
</organism>
<proteinExistence type="predicted"/>
<sequence length="110" mass="12609">MGNRQGHCQCCPRRGRGAGNESRILARLRRAARRAATRLRQLLHISSPSTELGPVLSWDFADFTGTQIDWLGWGPISYSIRQEEIFNRPQWMEELDGLISGRYSFNSRNC</sequence>
<keyword evidence="2" id="KW-1185">Reference proteome</keyword>
<dbReference type="KEGG" id="vg:80536086"/>
<protein>
    <submittedName>
        <fullName evidence="1">NP1</fullName>
    </submittedName>
</protein>
<accession>A0A5J6BDC6</accession>